<feature type="region of interest" description="Disordered" evidence="5">
    <location>
        <begin position="87"/>
        <end position="393"/>
    </location>
</feature>
<dbReference type="InterPro" id="IPR018117">
    <property type="entry name" value="C5_DNA_meth_AS"/>
</dbReference>
<dbReference type="Proteomes" id="UP000604046">
    <property type="component" value="Unassembled WGS sequence"/>
</dbReference>
<evidence type="ECO:0000256" key="5">
    <source>
        <dbReference type="SAM" id="MobiDB-lite"/>
    </source>
</evidence>
<feature type="compositionally biased region" description="Basic and acidic residues" evidence="5">
    <location>
        <begin position="284"/>
        <end position="313"/>
    </location>
</feature>
<dbReference type="EMBL" id="CAJNDS010001502">
    <property type="protein sequence ID" value="CAE7262663.1"/>
    <property type="molecule type" value="Genomic_DNA"/>
</dbReference>
<dbReference type="InterPro" id="IPR011037">
    <property type="entry name" value="Pyrv_Knase-like_insert_dom_sf"/>
</dbReference>
<dbReference type="PANTHER" id="PTHR14237">
    <property type="entry name" value="MOLYBDOPTERIN COFACTOR SULFURASE MOSC"/>
    <property type="match status" value="1"/>
</dbReference>
<feature type="compositionally biased region" description="Acidic residues" evidence="5">
    <location>
        <begin position="225"/>
        <end position="249"/>
    </location>
</feature>
<dbReference type="InterPro" id="IPR029063">
    <property type="entry name" value="SAM-dependent_MTases_sf"/>
</dbReference>
<proteinExistence type="inferred from homology"/>
<reference evidence="7" key="1">
    <citation type="submission" date="2021-02" db="EMBL/GenBank/DDBJ databases">
        <authorList>
            <person name="Dougan E. K."/>
            <person name="Rhodes N."/>
            <person name="Thang M."/>
            <person name="Chan C."/>
        </authorList>
    </citation>
    <scope>NUCLEOTIDE SEQUENCE</scope>
</reference>
<dbReference type="SUPFAM" id="SSF53335">
    <property type="entry name" value="S-adenosyl-L-methionine-dependent methyltransferases"/>
    <property type="match status" value="1"/>
</dbReference>
<dbReference type="Pfam" id="PF00145">
    <property type="entry name" value="DNA_methylase"/>
    <property type="match status" value="2"/>
</dbReference>
<organism evidence="7 8">
    <name type="scientific">Symbiodinium natans</name>
    <dbReference type="NCBI Taxonomy" id="878477"/>
    <lineage>
        <taxon>Eukaryota</taxon>
        <taxon>Sar</taxon>
        <taxon>Alveolata</taxon>
        <taxon>Dinophyceae</taxon>
        <taxon>Suessiales</taxon>
        <taxon>Symbiodiniaceae</taxon>
        <taxon>Symbiodinium</taxon>
    </lineage>
</organism>
<dbReference type="OrthoDB" id="17255at2759"/>
<protein>
    <submittedName>
        <fullName evidence="7">MTARC1 protein</fullName>
    </submittedName>
</protein>
<dbReference type="SUPFAM" id="SSF141673">
    <property type="entry name" value="MOSC N-terminal domain-like"/>
    <property type="match status" value="1"/>
</dbReference>
<dbReference type="PANTHER" id="PTHR14237:SF19">
    <property type="entry name" value="MITOCHONDRIAL AMIDOXIME REDUCING COMPONENT 1"/>
    <property type="match status" value="1"/>
</dbReference>
<evidence type="ECO:0000313" key="7">
    <source>
        <dbReference type="EMBL" id="CAE7262663.1"/>
    </source>
</evidence>
<dbReference type="GO" id="GO:0030151">
    <property type="term" value="F:molybdenum ion binding"/>
    <property type="evidence" value="ECO:0007669"/>
    <property type="project" value="InterPro"/>
</dbReference>
<dbReference type="Gene3D" id="3.40.50.150">
    <property type="entry name" value="Vaccinia Virus protein VP39"/>
    <property type="match status" value="1"/>
</dbReference>
<name>A0A812MAH2_9DINO</name>
<keyword evidence="3 4" id="KW-0949">S-adenosyl-L-methionine</keyword>
<feature type="compositionally biased region" description="Acidic residues" evidence="5">
    <location>
        <begin position="136"/>
        <end position="159"/>
    </location>
</feature>
<feature type="compositionally biased region" description="Basic and acidic residues" evidence="5">
    <location>
        <begin position="189"/>
        <end position="201"/>
    </location>
</feature>
<feature type="region of interest" description="Disordered" evidence="5">
    <location>
        <begin position="1"/>
        <end position="24"/>
    </location>
</feature>
<sequence length="1842" mass="202672">MPADDDVDGLEAADSPNFEEEGAFGSRGGAFALLGAPLKHRGGAVLHDGEDGDAALAALQDLLKEGDDAEEAAVEEGFEDELVATELTESFTGEGEEDEPIALQAPTAGKPARGPQQNGKAHGKGKGAGNSQMPDLMEDSEEVDVEVEVEEEDNDEDELPIVKSKGKAKHGKGKSSKGSRKGGKGNGNSKDKPVDNSEMSKKGKGKGKAKAKSKSKAVVEKEPEEKVEEEEEDDEEDEDEDEEEEEEDIGISKGKAWLKGKGKGPNAMDRGRGAKGSKGQSADDPWKQDKGWGKDWTSKGWKGKDKGKGKGDDWWSSQWWSWKGDWGKGAWGKSSWSKGDWGKDDWGKDSWSEDSRADARRPREPMPEPSEPPRQRPRREEAAAEVSEPTTREEWMRAQDRFFGHLRALPPDWIRIRSKSTRTIYYYNTKTGVSQNEAFEDWNRQGIASHSSFTAKDVADVSGRRLRSELTNEEAFATLRRGPSAEPTQPMRWKITQVDRMGDANVLSSIFRLTVGEKGMWTTAFATMGHRRNTLGSSTGADETPPKKRARSTKSSAPKAGASSEDFVLADLVKAPKVQRSQGTDSVSEAVAADGEARRRQAQPAALEEVVIGWYVGSADPTPIRLVRKGKELVQGEVFETQSDEIRKEYPDAPIAKAHRAKYNWVAETAGGRFTRDPTKMVPAVRTAGMIGKWTCDVCGKTACGQLFVFRAFLRKEHLRGCVERLLDPFVAYISSRCGRGLLGQLTEYMRFKEEVYRAALSLTTKSVDIDDARSQLEESMRRCSREDRQFLIDELERLAGVGVTGATKTAEMELRWNQVWQHGLESVERMMPGQGGEGLVLLRSAEDVFRAMARTLAPRVNARLLAAAAVAVTNEADLEGYLKGAAASLGAGGPLPQAPLRWPFREVVSCIEAALRASNGEESSHLRVELACSWDSSIKVFGPDKAAVTIRLGYLQARQALHAFASSSRPSKEEASTLQQRLEQVSGGLAALQGPQEPDRRLSGTPALPASLRPRHIGRAESLGYGWHAADWAQRLKDRFRMGLLSRFVPGTADEPSWGKLLALGFGGLAAGGTIYWALSRQFGWNRARRVRVASLYVYPIKGCRGHQLSKVRLTKWGLQDDRVYMVVNEKNEFVSQRELPRMALIHPDLPTSSGITLRAAPEAGEDVEPLLVPLKMDGPEKSVRVWADWVPAIDQGDAVGKWLSSLMRTDGLRLVRIAKSAQRTTDPKYGVGETAFSDGFPVLVTSQASMVLRAGGPVVGIDRFRPNIHVEGCGPFQEDEMRSLSLPGVQLPLVKPCSRCTVPGIDPQTGMRTTQTGGAITKTLREHRSGRLMARSAALHRTFFSESRRADDVYFGQNALVFLDEASGAEISVGDMAAVSWSAVLLSTDNGYFVRDMLAADFDFTRRPLRLVTGCSGAEAPHFAMRQLVGHEGFEQLFGSEINENPRRFILRNCNAQHLFEDVCHVMEGSGPCARHGGRCSVPDGEVDIFVGGFPCTPYSFCNPKRFKRNCFTEPAAAPFFEMRKFIAQRRPRLVILENVRGLLAPNPETEHPPIDFILRGRNPENQEDCYQGTEPNADWGLSLIEGYGLRWDILYSYDWGLPQSRPRVYIVMVREDAGGQKAAERMFEVLTACAGHLPRGSCNDFLYPETWLTAWSGLDMTRLGRPSQAGAGDAAEQGWRRSAESMHQVHRGYGSPATLGELQFQTLRHSDVRGFRLGPVLEGLGIPGFIGRSAKEKMVGQLDIIYAIAEKQGLDFNFLLADLSQQARSDGCPDHHTENELVFLAGNAMSVLFSCSNYTGDSLLPVIGAVLFAGLVSLDWGDDRQETWKSLVHGLHCKA</sequence>
<feature type="compositionally biased region" description="Basic residues" evidence="5">
    <location>
        <begin position="164"/>
        <end position="183"/>
    </location>
</feature>
<feature type="region of interest" description="Disordered" evidence="5">
    <location>
        <begin position="578"/>
        <end position="602"/>
    </location>
</feature>
<evidence type="ECO:0000256" key="3">
    <source>
        <dbReference type="ARBA" id="ARBA00022691"/>
    </source>
</evidence>
<evidence type="ECO:0000313" key="8">
    <source>
        <dbReference type="Proteomes" id="UP000604046"/>
    </source>
</evidence>
<dbReference type="Pfam" id="PF03476">
    <property type="entry name" value="MOSC_N"/>
    <property type="match status" value="1"/>
</dbReference>
<keyword evidence="8" id="KW-1185">Reference proteome</keyword>
<dbReference type="PROSITE" id="PS00094">
    <property type="entry name" value="C5_MTASE_1"/>
    <property type="match status" value="1"/>
</dbReference>
<dbReference type="InterPro" id="IPR005303">
    <property type="entry name" value="MOCOS_middle"/>
</dbReference>
<feature type="active site" evidence="4">
    <location>
        <position position="1498"/>
    </location>
</feature>
<accession>A0A812MAH2</accession>
<feature type="region of interest" description="Disordered" evidence="5">
    <location>
        <begin position="531"/>
        <end position="563"/>
    </location>
</feature>
<evidence type="ECO:0000256" key="2">
    <source>
        <dbReference type="ARBA" id="ARBA00022679"/>
    </source>
</evidence>
<dbReference type="Pfam" id="PF03473">
    <property type="entry name" value="MOSC"/>
    <property type="match status" value="1"/>
</dbReference>
<keyword evidence="2 4" id="KW-0808">Transferase</keyword>
<dbReference type="GO" id="GO:0008168">
    <property type="term" value="F:methyltransferase activity"/>
    <property type="evidence" value="ECO:0007669"/>
    <property type="project" value="UniProtKB-KW"/>
</dbReference>
<feature type="compositionally biased region" description="Basic and acidic residues" evidence="5">
    <location>
        <begin position="340"/>
        <end position="382"/>
    </location>
</feature>
<evidence type="ECO:0000259" key="6">
    <source>
        <dbReference type="PROSITE" id="PS51340"/>
    </source>
</evidence>
<dbReference type="InterPro" id="IPR005302">
    <property type="entry name" value="MoCF_Sase_C"/>
</dbReference>
<comment type="similarity">
    <text evidence="4">Belongs to the class I-like SAM-binding methyltransferase superfamily. C5-methyltransferase family.</text>
</comment>
<dbReference type="PROSITE" id="PS51340">
    <property type="entry name" value="MOSC"/>
    <property type="match status" value="1"/>
</dbReference>
<dbReference type="PROSITE" id="PS51679">
    <property type="entry name" value="SAM_MT_C5"/>
    <property type="match status" value="1"/>
</dbReference>
<comment type="caution">
    <text evidence="7">The sequence shown here is derived from an EMBL/GenBank/DDBJ whole genome shotgun (WGS) entry which is preliminary data.</text>
</comment>
<gene>
    <name evidence="7" type="primary">MTARC1</name>
    <name evidence="7" type="ORF">SNAT2548_LOCUS13787</name>
</gene>
<feature type="compositionally biased region" description="Basic residues" evidence="5">
    <location>
        <begin position="202"/>
        <end position="215"/>
    </location>
</feature>
<feature type="compositionally biased region" description="Low complexity" evidence="5">
    <location>
        <begin position="314"/>
        <end position="324"/>
    </location>
</feature>
<dbReference type="SUPFAM" id="SSF50800">
    <property type="entry name" value="PK beta-barrel domain-like"/>
    <property type="match status" value="1"/>
</dbReference>
<dbReference type="InterPro" id="IPR001525">
    <property type="entry name" value="C5_MeTfrase"/>
</dbReference>
<dbReference type="PRINTS" id="PR00105">
    <property type="entry name" value="C5METTRFRASE"/>
</dbReference>
<keyword evidence="1 4" id="KW-0489">Methyltransferase</keyword>
<evidence type="ECO:0000256" key="1">
    <source>
        <dbReference type="ARBA" id="ARBA00022603"/>
    </source>
</evidence>
<dbReference type="GO" id="GO:0030170">
    <property type="term" value="F:pyridoxal phosphate binding"/>
    <property type="evidence" value="ECO:0007669"/>
    <property type="project" value="InterPro"/>
</dbReference>
<evidence type="ECO:0000256" key="4">
    <source>
        <dbReference type="PROSITE-ProRule" id="PRU01016"/>
    </source>
</evidence>
<dbReference type="GO" id="GO:0032259">
    <property type="term" value="P:methylation"/>
    <property type="evidence" value="ECO:0007669"/>
    <property type="project" value="UniProtKB-KW"/>
</dbReference>
<feature type="compositionally biased region" description="Acidic residues" evidence="5">
    <location>
        <begin position="1"/>
        <end position="22"/>
    </location>
</feature>
<feature type="domain" description="MOSC" evidence="6">
    <location>
        <begin position="1214"/>
        <end position="1382"/>
    </location>
</feature>